<accession>A0A0E9SL85</accession>
<sequence>MRSGFMWLPSQFYLAEGARSLYLPKYRAKQFIPNMQIC</sequence>
<protein>
    <submittedName>
        <fullName evidence="1">Uncharacterized protein</fullName>
    </submittedName>
</protein>
<name>A0A0E9SL85_ANGAN</name>
<dbReference type="AlphaFoldDB" id="A0A0E9SL85"/>
<evidence type="ECO:0000313" key="1">
    <source>
        <dbReference type="EMBL" id="JAH41243.1"/>
    </source>
</evidence>
<reference evidence="1" key="2">
    <citation type="journal article" date="2015" name="Fish Shellfish Immunol.">
        <title>Early steps in the European eel (Anguilla anguilla)-Vibrio vulnificus interaction in the gills: Role of the RtxA13 toxin.</title>
        <authorList>
            <person name="Callol A."/>
            <person name="Pajuelo D."/>
            <person name="Ebbesson L."/>
            <person name="Teles M."/>
            <person name="MacKenzie S."/>
            <person name="Amaro C."/>
        </authorList>
    </citation>
    <scope>NUCLEOTIDE SEQUENCE</scope>
</reference>
<organism evidence="1">
    <name type="scientific">Anguilla anguilla</name>
    <name type="common">European freshwater eel</name>
    <name type="synonym">Muraena anguilla</name>
    <dbReference type="NCBI Taxonomy" id="7936"/>
    <lineage>
        <taxon>Eukaryota</taxon>
        <taxon>Metazoa</taxon>
        <taxon>Chordata</taxon>
        <taxon>Craniata</taxon>
        <taxon>Vertebrata</taxon>
        <taxon>Euteleostomi</taxon>
        <taxon>Actinopterygii</taxon>
        <taxon>Neopterygii</taxon>
        <taxon>Teleostei</taxon>
        <taxon>Anguilliformes</taxon>
        <taxon>Anguillidae</taxon>
        <taxon>Anguilla</taxon>
    </lineage>
</organism>
<dbReference type="EMBL" id="GBXM01067334">
    <property type="protein sequence ID" value="JAH41243.1"/>
    <property type="molecule type" value="Transcribed_RNA"/>
</dbReference>
<proteinExistence type="predicted"/>
<reference evidence="1" key="1">
    <citation type="submission" date="2014-11" db="EMBL/GenBank/DDBJ databases">
        <authorList>
            <person name="Amaro Gonzalez C."/>
        </authorList>
    </citation>
    <scope>NUCLEOTIDE SEQUENCE</scope>
</reference>